<dbReference type="InterPro" id="IPR011545">
    <property type="entry name" value="DEAD/DEAH_box_helicase_dom"/>
</dbReference>
<dbReference type="OrthoDB" id="9809852at2"/>
<dbReference type="PANTHER" id="PTHR30255:SF2">
    <property type="entry name" value="SINGLE-STRANDED-DNA-SPECIFIC EXONUCLEASE RECJ"/>
    <property type="match status" value="1"/>
</dbReference>
<dbReference type="Pfam" id="PF02272">
    <property type="entry name" value="DHHA1"/>
    <property type="match status" value="1"/>
</dbReference>
<protein>
    <recommendedName>
        <fullName evidence="2">Single-stranded-DNA-specific exonuclease RecJ</fullName>
    </recommendedName>
</protein>
<dbReference type="SMART" id="SM00490">
    <property type="entry name" value="HELICc"/>
    <property type="match status" value="1"/>
</dbReference>
<keyword evidence="4" id="KW-0547">Nucleotide-binding</keyword>
<evidence type="ECO:0000256" key="3">
    <source>
        <dbReference type="ARBA" id="ARBA00022722"/>
    </source>
</evidence>
<name>A0A4S2EZ75_9ACTN</name>
<dbReference type="Pfam" id="PF00270">
    <property type="entry name" value="DEAD"/>
    <property type="match status" value="1"/>
</dbReference>
<reference evidence="10 11" key="1">
    <citation type="submission" date="2019-04" db="EMBL/GenBank/DDBJ databases">
        <title>Microbes associate with the intestines of laboratory mice.</title>
        <authorList>
            <person name="Navarre W."/>
            <person name="Wong E."/>
            <person name="Huang K."/>
            <person name="Tropini C."/>
            <person name="Ng K."/>
            <person name="Yu B."/>
        </authorList>
    </citation>
    <scope>NUCLEOTIDE SEQUENCE [LARGE SCALE GENOMIC DNA]</scope>
    <source>
        <strain evidence="10 11">NM07_P-09</strain>
    </source>
</reference>
<evidence type="ECO:0000256" key="6">
    <source>
        <dbReference type="ARBA" id="ARBA00022839"/>
    </source>
</evidence>
<dbReference type="SUPFAM" id="SSF52540">
    <property type="entry name" value="P-loop containing nucleoside triphosphate hydrolases"/>
    <property type="match status" value="1"/>
</dbReference>
<dbReference type="GO" id="GO:0005524">
    <property type="term" value="F:ATP binding"/>
    <property type="evidence" value="ECO:0007669"/>
    <property type="project" value="UniProtKB-KW"/>
</dbReference>
<dbReference type="RefSeq" id="WP_136013024.1">
    <property type="nucleotide sequence ID" value="NZ_SRYE01000005.1"/>
</dbReference>
<feature type="domain" description="Helicase ATP-binding" evidence="8">
    <location>
        <begin position="648"/>
        <end position="822"/>
    </location>
</feature>
<evidence type="ECO:0000259" key="8">
    <source>
        <dbReference type="PROSITE" id="PS51192"/>
    </source>
</evidence>
<dbReference type="AlphaFoldDB" id="A0A4S2EZ75"/>
<organism evidence="10 11">
    <name type="scientific">Muricaecibacterium torontonense</name>
    <dbReference type="NCBI Taxonomy" id="3032871"/>
    <lineage>
        <taxon>Bacteria</taxon>
        <taxon>Bacillati</taxon>
        <taxon>Actinomycetota</taxon>
        <taxon>Coriobacteriia</taxon>
        <taxon>Coriobacteriales</taxon>
        <taxon>Atopobiaceae</taxon>
        <taxon>Muricaecibacterium</taxon>
    </lineage>
</organism>
<feature type="domain" description="Helicase C-terminal" evidence="9">
    <location>
        <begin position="826"/>
        <end position="994"/>
    </location>
</feature>
<evidence type="ECO:0000256" key="1">
    <source>
        <dbReference type="ARBA" id="ARBA00005915"/>
    </source>
</evidence>
<evidence type="ECO:0000256" key="5">
    <source>
        <dbReference type="ARBA" id="ARBA00022801"/>
    </source>
</evidence>
<dbReference type="GO" id="GO:0008409">
    <property type="term" value="F:5'-3' exonuclease activity"/>
    <property type="evidence" value="ECO:0007669"/>
    <property type="project" value="InterPro"/>
</dbReference>
<dbReference type="Proteomes" id="UP000310263">
    <property type="component" value="Unassembled WGS sequence"/>
</dbReference>
<dbReference type="SMART" id="SM00487">
    <property type="entry name" value="DEXDc"/>
    <property type="match status" value="1"/>
</dbReference>
<dbReference type="InterPro" id="IPR051673">
    <property type="entry name" value="SSDNA_exonuclease_RecJ"/>
</dbReference>
<dbReference type="InterPro" id="IPR001667">
    <property type="entry name" value="DDH_dom"/>
</dbReference>
<keyword evidence="7" id="KW-0067">ATP-binding</keyword>
<dbReference type="Pfam" id="PF01368">
    <property type="entry name" value="DHH"/>
    <property type="match status" value="1"/>
</dbReference>
<dbReference type="Gene3D" id="3.90.1640.30">
    <property type="match status" value="1"/>
</dbReference>
<dbReference type="Pfam" id="PF17768">
    <property type="entry name" value="RecJ_OB"/>
    <property type="match status" value="1"/>
</dbReference>
<comment type="similarity">
    <text evidence="1">Belongs to the RecJ family.</text>
</comment>
<dbReference type="InterPro" id="IPR001650">
    <property type="entry name" value="Helicase_C-like"/>
</dbReference>
<proteinExistence type="inferred from homology"/>
<keyword evidence="5" id="KW-0378">Hydrolase</keyword>
<dbReference type="GO" id="GO:0006310">
    <property type="term" value="P:DNA recombination"/>
    <property type="evidence" value="ECO:0007669"/>
    <property type="project" value="InterPro"/>
</dbReference>
<dbReference type="InterPro" id="IPR014001">
    <property type="entry name" value="Helicase_ATP-bd"/>
</dbReference>
<evidence type="ECO:0000256" key="4">
    <source>
        <dbReference type="ARBA" id="ARBA00022741"/>
    </source>
</evidence>
<dbReference type="Pfam" id="PF00271">
    <property type="entry name" value="Helicase_C"/>
    <property type="match status" value="1"/>
</dbReference>
<evidence type="ECO:0000256" key="7">
    <source>
        <dbReference type="ARBA" id="ARBA00022840"/>
    </source>
</evidence>
<dbReference type="NCBIfam" id="TIGR00644">
    <property type="entry name" value="recJ"/>
    <property type="match status" value="1"/>
</dbReference>
<evidence type="ECO:0000313" key="10">
    <source>
        <dbReference type="EMBL" id="TGY61302.1"/>
    </source>
</evidence>
<keyword evidence="3" id="KW-0540">Nuclease</keyword>
<dbReference type="PROSITE" id="PS51192">
    <property type="entry name" value="HELICASE_ATP_BIND_1"/>
    <property type="match status" value="1"/>
</dbReference>
<dbReference type="SUPFAM" id="SSF64182">
    <property type="entry name" value="DHH phosphoesterases"/>
    <property type="match status" value="1"/>
</dbReference>
<dbReference type="GO" id="GO:0003676">
    <property type="term" value="F:nucleic acid binding"/>
    <property type="evidence" value="ECO:0007669"/>
    <property type="project" value="InterPro"/>
</dbReference>
<sequence>MPGLYASDRWKVRAQNPEAARFLKDAYGLEGLVARVLAARGITDPEQVETYLSPSLARDWHDPSEIPGLEAVAQRVEQAIVAGESIAVFGDFDVDGMSSASLLCLALREFGARVHAFIPHRFGEGYGLSEQGMARVIQQCDPSLVVTVDNGISSATEVDYVRSLGIDVAVTDHHEPGAQVPQGVPVADPKLDPHNYSRDLAGVGVALKLVQAVGRRVGQPELWRNYLDLASLGTVSDMMELTRENRALVTEGIAQMRQGLRPGLVALARTARTDIARINADNLPFSLVPRLNAAGRMGQEDVAFNLLLTSDPVEAEALASELESINASRRSIESEMAAEAFAQAEEVYEEGPCVVLAHEGWHEGVKGVVASRVANRYKVPTLLFTIKDGIASGSGRSVGQVDLFHAVESCSDLLLRFGGHPKAVGVTLEADNLPQFKERLTAWLDQVDPAEFLQVDEVACTVRLSELSLGAVASLDLLRPFGQGNREPLFAACGLTLRGASPVGAQGDHVHFYATDGITSLPAIMFRAPNVARVLAWEGVVDLVFEATVEQWQGKSKVKLMVRDILFRDEQPQDPGDQQLIEELFASPAAQDAAAEQTAVFAARLPEAALALSPEPSLGSLPLEGLTAKLKGAFIGDHELLPCQAQVLDALAQGKSCLAIMATGRGKSLIFQLHAARLALKEHKSSIFVYPLRALVNDQAFHLEESFGALGLKVRVLCGETPQEQRDEIFGQWAAGQLDTLLTTPEFLAIHSAQLAQAPVGFVVIDEAHHAGQSKGGNREAYQELPRVLQELGDPQVLACTATATSAVAQEICRLASIDAVFTDLASRDNLHLVDERNPDDVIACAASHLSAQQKAIAYTNTRDAAVRLARELRRRVPELGHRIAFYHGGMTRTQRLEVEQAFRAGRLSCIVATSAFGEGVNLPDVRSVMLCSLPYGRVEFNQMSGRAGRDGQPAEVCLLYGSADIATNQAVLGAAAPSRQVLVALYRALRTLEDPTSHRLAFDASQILGLARSIDSSATLTPGALEQGVAVFSELGFCSVDGFGEDRVITMVDSAGRMDLLSSARYSEGVAEQHAFGEFASWALEATASELECAVDRPIAPAEDVPLP</sequence>
<dbReference type="EMBL" id="SRYE01000005">
    <property type="protein sequence ID" value="TGY61302.1"/>
    <property type="molecule type" value="Genomic_DNA"/>
</dbReference>
<evidence type="ECO:0000259" key="9">
    <source>
        <dbReference type="PROSITE" id="PS51194"/>
    </source>
</evidence>
<dbReference type="InterPro" id="IPR004610">
    <property type="entry name" value="RecJ"/>
</dbReference>
<keyword evidence="11" id="KW-1185">Reference proteome</keyword>
<dbReference type="InterPro" id="IPR027417">
    <property type="entry name" value="P-loop_NTPase"/>
</dbReference>
<gene>
    <name evidence="10" type="primary">recJ</name>
    <name evidence="10" type="ORF">E5334_07745</name>
</gene>
<dbReference type="PANTHER" id="PTHR30255">
    <property type="entry name" value="SINGLE-STRANDED-DNA-SPECIFIC EXONUCLEASE RECJ"/>
    <property type="match status" value="1"/>
</dbReference>
<dbReference type="Gene3D" id="3.40.50.300">
    <property type="entry name" value="P-loop containing nucleotide triphosphate hydrolases"/>
    <property type="match status" value="2"/>
</dbReference>
<dbReference type="InterPro" id="IPR003156">
    <property type="entry name" value="DHHA1_dom"/>
</dbReference>
<evidence type="ECO:0000313" key="11">
    <source>
        <dbReference type="Proteomes" id="UP000310263"/>
    </source>
</evidence>
<dbReference type="PROSITE" id="PS51194">
    <property type="entry name" value="HELICASE_CTER"/>
    <property type="match status" value="1"/>
</dbReference>
<keyword evidence="6 10" id="KW-0269">Exonuclease</keyword>
<dbReference type="InterPro" id="IPR038763">
    <property type="entry name" value="DHH_sf"/>
</dbReference>
<dbReference type="Gene3D" id="3.10.310.30">
    <property type="match status" value="1"/>
</dbReference>
<comment type="caution">
    <text evidence="10">The sequence shown here is derived from an EMBL/GenBank/DDBJ whole genome shotgun (WGS) entry which is preliminary data.</text>
</comment>
<dbReference type="InterPro" id="IPR041122">
    <property type="entry name" value="RecJ_OB"/>
</dbReference>
<dbReference type="GO" id="GO:0006281">
    <property type="term" value="P:DNA repair"/>
    <property type="evidence" value="ECO:0007669"/>
    <property type="project" value="InterPro"/>
</dbReference>
<accession>A0A4S2EZ75</accession>
<evidence type="ECO:0000256" key="2">
    <source>
        <dbReference type="ARBA" id="ARBA00019841"/>
    </source>
</evidence>